<reference evidence="1" key="1">
    <citation type="submission" date="2023-03" db="UniProtKB">
        <authorList>
            <consortium name="EnsemblPlants"/>
        </authorList>
    </citation>
    <scope>IDENTIFICATION</scope>
</reference>
<proteinExistence type="predicted"/>
<dbReference type="AlphaFoldDB" id="A0A9I9ELG2"/>
<sequence length="223" mass="25179">MCLCPFRNYKLHQIPHLCRVHHPSVRVHPRVPPRQKCVPDPSHFVRLSDSLPASIFDSLPTSLSPSLSPSSQSTFCYILVLLLRAFISPENNFTIFFFCFFRPRTLKDRNTSGDGTIKVWDVDNTFTSKDDLICALLILVSRSGTRALKVVVVLAFLRVVRQSPNNGRMLVAAAEKVVSIIVIETQFPYKLGKSNLSSLINLLDIRFTRDVGSQDDVFFREAA</sequence>
<organism evidence="1">
    <name type="scientific">Cucumis melo</name>
    <name type="common">Muskmelon</name>
    <dbReference type="NCBI Taxonomy" id="3656"/>
    <lineage>
        <taxon>Eukaryota</taxon>
        <taxon>Viridiplantae</taxon>
        <taxon>Streptophyta</taxon>
        <taxon>Embryophyta</taxon>
        <taxon>Tracheophyta</taxon>
        <taxon>Spermatophyta</taxon>
        <taxon>Magnoliopsida</taxon>
        <taxon>eudicotyledons</taxon>
        <taxon>Gunneridae</taxon>
        <taxon>Pentapetalae</taxon>
        <taxon>rosids</taxon>
        <taxon>fabids</taxon>
        <taxon>Cucurbitales</taxon>
        <taxon>Cucurbitaceae</taxon>
        <taxon>Benincaseae</taxon>
        <taxon>Cucumis</taxon>
    </lineage>
</organism>
<accession>A0A9I9ELG2</accession>
<evidence type="ECO:0000313" key="1">
    <source>
        <dbReference type="EnsemblPlants" id="MELO3C035033.2.1"/>
    </source>
</evidence>
<protein>
    <submittedName>
        <fullName evidence="1">Uncharacterized protein</fullName>
    </submittedName>
</protein>
<dbReference type="Gramene" id="MELO3C035033.2.1">
    <property type="protein sequence ID" value="MELO3C035033.2.1"/>
    <property type="gene ID" value="MELO3C035033.2"/>
</dbReference>
<dbReference type="EnsemblPlants" id="MELO3C035033.2.1">
    <property type="protein sequence ID" value="MELO3C035033.2.1"/>
    <property type="gene ID" value="MELO3C035033.2"/>
</dbReference>
<name>A0A9I9ELG2_CUCME</name>